<evidence type="ECO:0008006" key="4">
    <source>
        <dbReference type="Google" id="ProtNLM"/>
    </source>
</evidence>
<dbReference type="KEGG" id="orp:MOP44_20470"/>
<protein>
    <recommendedName>
        <fullName evidence="4">Flagella basal body P-ring formation protein FlgA C-terminal domain-containing protein</fullName>
    </recommendedName>
</protein>
<keyword evidence="3" id="KW-1185">Reference proteome</keyword>
<dbReference type="AlphaFoldDB" id="A0A9J7BP71"/>
<reference evidence="2" key="1">
    <citation type="submission" date="2021-04" db="EMBL/GenBank/DDBJ databases">
        <title>Phylogenetic analysis of Acidobacteriaceae.</title>
        <authorList>
            <person name="Qiu L."/>
            <person name="Zhang Q."/>
        </authorList>
    </citation>
    <scope>NUCLEOTIDE SEQUENCE</scope>
    <source>
        <strain evidence="2">DSM 25168</strain>
    </source>
</reference>
<evidence type="ECO:0000256" key="1">
    <source>
        <dbReference type="SAM" id="SignalP"/>
    </source>
</evidence>
<organism evidence="2 3">
    <name type="scientific">Occallatibacter riparius</name>
    <dbReference type="NCBI Taxonomy" id="1002689"/>
    <lineage>
        <taxon>Bacteria</taxon>
        <taxon>Pseudomonadati</taxon>
        <taxon>Acidobacteriota</taxon>
        <taxon>Terriglobia</taxon>
        <taxon>Terriglobales</taxon>
        <taxon>Acidobacteriaceae</taxon>
        <taxon>Occallatibacter</taxon>
    </lineage>
</organism>
<evidence type="ECO:0000313" key="2">
    <source>
        <dbReference type="EMBL" id="UWZ82933.1"/>
    </source>
</evidence>
<feature type="chain" id="PRO_5039892488" description="Flagella basal body P-ring formation protein FlgA C-terminal domain-containing protein" evidence="1">
    <location>
        <begin position="28"/>
        <end position="154"/>
    </location>
</feature>
<feature type="signal peptide" evidence="1">
    <location>
        <begin position="1"/>
        <end position="27"/>
    </location>
</feature>
<name>A0A9J7BP71_9BACT</name>
<dbReference type="Proteomes" id="UP001059380">
    <property type="component" value="Chromosome"/>
</dbReference>
<dbReference type="EMBL" id="CP093313">
    <property type="protein sequence ID" value="UWZ82933.1"/>
    <property type="molecule type" value="Genomic_DNA"/>
</dbReference>
<dbReference type="RefSeq" id="WP_260792266.1">
    <property type="nucleotide sequence ID" value="NZ_CP093313.1"/>
</dbReference>
<evidence type="ECO:0000313" key="3">
    <source>
        <dbReference type="Proteomes" id="UP001059380"/>
    </source>
</evidence>
<proteinExistence type="predicted"/>
<gene>
    <name evidence="2" type="ORF">MOP44_20470</name>
</gene>
<keyword evidence="1" id="KW-0732">Signal</keyword>
<sequence>MRFIRRIGWVLCWVLVAGMAMLAQAPAATQKAAGPGAVREIDDPHLGERWLLVKDAEHPGGPGRLVPLGPGVHGLRTLTGSAELVEAPVIHAGDRIVVEKHTERLDAVLEAVALGSAVEQGWFHARLRIGGRVVPVVAVRAGHAMLPAVAEAKP</sequence>
<accession>A0A9J7BP71</accession>